<dbReference type="WBParaSite" id="ALUE_0001510901-mRNA-1">
    <property type="protein sequence ID" value="ALUE_0001510901-mRNA-1"/>
    <property type="gene ID" value="ALUE_0001510901"/>
</dbReference>
<protein>
    <submittedName>
        <fullName evidence="3">Prothymosin alpha</fullName>
    </submittedName>
</protein>
<evidence type="ECO:0000313" key="3">
    <source>
        <dbReference type="WBParaSite" id="ALUE_0001510901-mRNA-1"/>
    </source>
</evidence>
<feature type="compositionally biased region" description="Basic and acidic residues" evidence="1">
    <location>
        <begin position="97"/>
        <end position="110"/>
    </location>
</feature>
<evidence type="ECO:0000256" key="1">
    <source>
        <dbReference type="SAM" id="MobiDB-lite"/>
    </source>
</evidence>
<proteinExistence type="predicted"/>
<feature type="compositionally biased region" description="Basic and acidic residues" evidence="1">
    <location>
        <begin position="62"/>
        <end position="81"/>
    </location>
</feature>
<dbReference type="AlphaFoldDB" id="A0A0M3IBK3"/>
<name>A0A0M3IBK3_ASCLU</name>
<feature type="region of interest" description="Disordered" evidence="1">
    <location>
        <begin position="62"/>
        <end position="132"/>
    </location>
</feature>
<dbReference type="Proteomes" id="UP000036681">
    <property type="component" value="Unplaced"/>
</dbReference>
<reference evidence="3" key="1">
    <citation type="submission" date="2017-02" db="UniProtKB">
        <authorList>
            <consortium name="WormBaseParasite"/>
        </authorList>
    </citation>
    <scope>IDENTIFICATION</scope>
</reference>
<feature type="compositionally biased region" description="Acidic residues" evidence="1">
    <location>
        <begin position="111"/>
        <end position="126"/>
    </location>
</feature>
<sequence>MPLLFRFVVVKIRANCCPKVLQIVLDTLSGSELSSYVVRPPRVVKYCTFKREFCSDSGEFRKGEDATAAKATERTEEEKFDQIVNTPNWDENNTDEGEVKNDEEVSKEVSDSDETTSQTDEENDDQSEQRKL</sequence>
<evidence type="ECO:0000313" key="2">
    <source>
        <dbReference type="Proteomes" id="UP000036681"/>
    </source>
</evidence>
<keyword evidence="2" id="KW-1185">Reference proteome</keyword>
<accession>A0A0M3IBK3</accession>
<organism evidence="2 3">
    <name type="scientific">Ascaris lumbricoides</name>
    <name type="common">Giant roundworm</name>
    <dbReference type="NCBI Taxonomy" id="6252"/>
    <lineage>
        <taxon>Eukaryota</taxon>
        <taxon>Metazoa</taxon>
        <taxon>Ecdysozoa</taxon>
        <taxon>Nematoda</taxon>
        <taxon>Chromadorea</taxon>
        <taxon>Rhabditida</taxon>
        <taxon>Spirurina</taxon>
        <taxon>Ascaridomorpha</taxon>
        <taxon>Ascaridoidea</taxon>
        <taxon>Ascarididae</taxon>
        <taxon>Ascaris</taxon>
    </lineage>
</organism>